<keyword evidence="17" id="KW-1185">Reference proteome</keyword>
<dbReference type="HAMAP" id="MF_00969">
    <property type="entry name" value="TRCF"/>
    <property type="match status" value="1"/>
</dbReference>
<dbReference type="Gene3D" id="3.90.1150.50">
    <property type="entry name" value="Transcription-repair-coupling factor, D7 domain"/>
    <property type="match status" value="1"/>
</dbReference>
<sequence length="1175" mass="133424">MHPLVELIRSDADFDSVRKGFAGACTEQWLAGISGSARHLYVAALRESLRQPMLIVTHNMQQAQSVYEDLTELLPDEEVLIFQDRELSYLDILAYSPEQAAARLTVLEALAKGKAPVVIAPIGAVHQTLPSMDKFVGAAVHLKVGDEQPLEDLANRLVYLGYERVEMVESKGEFSVRGGILDIFPLTMDSGVRVEFFDIEVDSIRSFDPTTQRSTEKMESVSLWPIREVLAHPDQLRELADVLFERLASHKRKLTDETLKENLDRHIGHEIEQLREGIVFPGLIRYTHLVDPESATLLDYMPSDTILVLDEPTRLREAIQVLEKEHAEWETSALEHGEILPGTIPSVDRDSLFSYKRFRRLFLSLFPRGIPGITLQQLVHISAKSGQNFHGQMPVLKGELERWRKSNFRVIFLAASPERAERLQRVLDDYGMEADRVARLEGIGKRPVILQANLSNGFELVSVKLAVVTENEVFANKRKTKKMRNLSDAQKLKSYQDLRVGDYVVHVNHGIGQYLGIETLVIEGNHKDYLHIKYKGKDKLYVPVEQIDLIQKFVGAEEKEPKLYSLGGTEWARVKSKVQNSVKDIAEDLIKLYAARQATPGHAFSPDSHWQREFEAMFPYEETPDQIRAIREIKKDMEKANPMDRLLCGDVGYGKTEVAIRAAFKAVMDGKQVAVLVPTTILAQQHYETFKERCSGFPVNVEVVSRFRTQAQMKEVMKGLAEGKVDIVIGTHRLLNKNVKFKDLGLLVIDEEQRFGVTHKERIKQLKNNIDCLTLTATPIPRTLHMSMLGIRDLSVIETPPENRFPVQTYVVEYNDVLVREAIERELGRGGQVYFLYNKVKDIDNMADRIRMLVPEAKVLVGHGQMGEEELERVMLDFLEGEADVLVSTTIIETGLDIPNVNTLIVYDADHMGLSQLYQLRGRVGRSNRIAYAYFTYQRDKVLTEVAEKRLQAIKEFTELGSGFKIAMRDLSIRGAGNLLGAEQHGFIATVGFDLYSDMLAQAIQELKGEKKETPPDPQVELSVDAYIPSEYIRDTMQKIEVYKKFVAARTLSDIQDLEEEIEDRFGDLPPAVRNLLAVTRIKAYAIQYDFTSIVQEGFDVIMKLSERQNSRVRGEKLFALTQQFPDRLKLTAGNYITITLRVKGLKEPEILQTIEKFMVAYKGVLKNQEELQNA</sequence>
<dbReference type="Pfam" id="PF00270">
    <property type="entry name" value="DEAD"/>
    <property type="match status" value="1"/>
</dbReference>
<evidence type="ECO:0000256" key="8">
    <source>
        <dbReference type="ARBA" id="ARBA00023125"/>
    </source>
</evidence>
<dbReference type="Pfam" id="PF03461">
    <property type="entry name" value="TRCF"/>
    <property type="match status" value="1"/>
</dbReference>
<dbReference type="SMART" id="SM01058">
    <property type="entry name" value="CarD_TRCF"/>
    <property type="match status" value="1"/>
</dbReference>
<dbReference type="Pfam" id="PF02559">
    <property type="entry name" value="CarD_TRCF_RID"/>
    <property type="match status" value="1"/>
</dbReference>
<dbReference type="InterPro" id="IPR014001">
    <property type="entry name" value="Helicase_ATP-bd"/>
</dbReference>
<dbReference type="GO" id="GO:0005737">
    <property type="term" value="C:cytoplasm"/>
    <property type="evidence" value="ECO:0007669"/>
    <property type="project" value="UniProtKB-SubCell"/>
</dbReference>
<dbReference type="Proteomes" id="UP000217785">
    <property type="component" value="Unassembled WGS sequence"/>
</dbReference>
<evidence type="ECO:0000256" key="2">
    <source>
        <dbReference type="ARBA" id="ARBA00022490"/>
    </source>
</evidence>
<dbReference type="InterPro" id="IPR001650">
    <property type="entry name" value="Helicase_C-like"/>
</dbReference>
<dbReference type="SMART" id="SM00487">
    <property type="entry name" value="DEXDc"/>
    <property type="match status" value="1"/>
</dbReference>
<dbReference type="PANTHER" id="PTHR47964:SF1">
    <property type="entry name" value="ATP-DEPENDENT DNA HELICASE HOMOLOG RECG, CHLOROPLASTIC"/>
    <property type="match status" value="1"/>
</dbReference>
<dbReference type="PROSITE" id="PS51194">
    <property type="entry name" value="HELICASE_CTER"/>
    <property type="match status" value="1"/>
</dbReference>
<reference evidence="17" key="1">
    <citation type="submission" date="2017-07" db="EMBL/GenBank/DDBJ databases">
        <title>Draft genome sequence of Effusibacillus lacus strain skLN1.</title>
        <authorList>
            <person name="Watanabe M."/>
            <person name="Kojima H."/>
            <person name="Fukui M."/>
        </authorList>
    </citation>
    <scope>NUCLEOTIDE SEQUENCE [LARGE SCALE GENOMIC DNA]</scope>
    <source>
        <strain evidence="17">skLN1</strain>
    </source>
</reference>
<feature type="domain" description="Helicase C-terminal" evidence="15">
    <location>
        <begin position="810"/>
        <end position="972"/>
    </location>
</feature>
<dbReference type="GO" id="GO:0000716">
    <property type="term" value="P:transcription-coupled nucleotide-excision repair, DNA damage recognition"/>
    <property type="evidence" value="ECO:0007669"/>
    <property type="project" value="UniProtKB-UniRule"/>
</dbReference>
<dbReference type="EC" id="3.6.4.-" evidence="13"/>
<comment type="subcellular location">
    <subcellularLocation>
        <location evidence="1 13">Cytoplasm</location>
    </subcellularLocation>
</comment>
<evidence type="ECO:0000256" key="4">
    <source>
        <dbReference type="ARBA" id="ARBA00022763"/>
    </source>
</evidence>
<dbReference type="GO" id="GO:0006355">
    <property type="term" value="P:regulation of DNA-templated transcription"/>
    <property type="evidence" value="ECO:0007669"/>
    <property type="project" value="UniProtKB-UniRule"/>
</dbReference>
<dbReference type="NCBIfam" id="TIGR00580">
    <property type="entry name" value="mfd"/>
    <property type="match status" value="1"/>
</dbReference>
<dbReference type="Gene3D" id="3.40.50.11180">
    <property type="match status" value="1"/>
</dbReference>
<dbReference type="PROSITE" id="PS51192">
    <property type="entry name" value="HELICASE_ATP_BIND_1"/>
    <property type="match status" value="1"/>
</dbReference>
<dbReference type="InterPro" id="IPR047112">
    <property type="entry name" value="RecG/Mfd"/>
</dbReference>
<dbReference type="Pfam" id="PF21132">
    <property type="entry name" value="MFD_D3"/>
    <property type="match status" value="1"/>
</dbReference>
<dbReference type="InterPro" id="IPR004576">
    <property type="entry name" value="Mfd"/>
</dbReference>
<name>A0A292YC16_9BACL</name>
<organism evidence="16 17">
    <name type="scientific">Effusibacillus lacus</name>
    <dbReference type="NCBI Taxonomy" id="1348429"/>
    <lineage>
        <taxon>Bacteria</taxon>
        <taxon>Bacillati</taxon>
        <taxon>Bacillota</taxon>
        <taxon>Bacilli</taxon>
        <taxon>Bacillales</taxon>
        <taxon>Alicyclobacillaceae</taxon>
        <taxon>Effusibacillus</taxon>
    </lineage>
</organism>
<keyword evidence="9 13" id="KW-0234">DNA repair</keyword>
<dbReference type="SMART" id="SM00490">
    <property type="entry name" value="HELICc"/>
    <property type="match status" value="1"/>
</dbReference>
<dbReference type="Gene3D" id="2.40.10.170">
    <property type="match status" value="1"/>
</dbReference>
<keyword evidence="3 13" id="KW-0547">Nucleotide-binding</keyword>
<keyword evidence="6" id="KW-0347">Helicase</keyword>
<evidence type="ECO:0000256" key="1">
    <source>
        <dbReference type="ARBA" id="ARBA00004496"/>
    </source>
</evidence>
<keyword evidence="7 13" id="KW-0067">ATP-binding</keyword>
<accession>A0A292YC16</accession>
<dbReference type="InterPro" id="IPR037235">
    <property type="entry name" value="TRCF-like_C_D7"/>
</dbReference>
<evidence type="ECO:0000259" key="15">
    <source>
        <dbReference type="PROSITE" id="PS51194"/>
    </source>
</evidence>
<gene>
    <name evidence="13" type="primary">mfd</name>
    <name evidence="16" type="ORF">EFBL_0274</name>
</gene>
<dbReference type="PANTHER" id="PTHR47964">
    <property type="entry name" value="ATP-DEPENDENT DNA HELICASE HOMOLOG RECG, CHLOROPLASTIC"/>
    <property type="match status" value="1"/>
</dbReference>
<comment type="similarity">
    <text evidence="11 13">In the C-terminal section; belongs to the helicase family. RecG subfamily.</text>
</comment>
<evidence type="ECO:0000256" key="6">
    <source>
        <dbReference type="ARBA" id="ARBA00022806"/>
    </source>
</evidence>
<dbReference type="InterPro" id="IPR048635">
    <property type="entry name" value="MFD_D3"/>
</dbReference>
<dbReference type="Gene3D" id="3.40.50.300">
    <property type="entry name" value="P-loop containing nucleotide triphosphate hydrolases"/>
    <property type="match status" value="2"/>
</dbReference>
<dbReference type="Pfam" id="PF17757">
    <property type="entry name" value="UvrB_inter"/>
    <property type="match status" value="1"/>
</dbReference>
<dbReference type="GO" id="GO:0003678">
    <property type="term" value="F:DNA helicase activity"/>
    <property type="evidence" value="ECO:0007669"/>
    <property type="project" value="TreeGrafter"/>
</dbReference>
<keyword evidence="4 13" id="KW-0227">DNA damage</keyword>
<dbReference type="EMBL" id="BDUF01000007">
    <property type="protein sequence ID" value="GAX88662.1"/>
    <property type="molecule type" value="Genomic_DNA"/>
</dbReference>
<comment type="similarity">
    <text evidence="10 13">In the N-terminal section; belongs to the UvrB family.</text>
</comment>
<comment type="function">
    <text evidence="13">Couples transcription and DNA repair by recognizing RNA polymerase (RNAP) stalled at DNA lesions. Mediates ATP-dependent release of RNAP and its truncated transcript from the DNA, and recruitment of nucleotide excision repair machinery to the damaged site.</text>
</comment>
<dbReference type="GO" id="GO:0003684">
    <property type="term" value="F:damaged DNA binding"/>
    <property type="evidence" value="ECO:0007669"/>
    <property type="project" value="InterPro"/>
</dbReference>
<dbReference type="InterPro" id="IPR011545">
    <property type="entry name" value="DEAD/DEAH_box_helicase_dom"/>
</dbReference>
<evidence type="ECO:0000256" key="5">
    <source>
        <dbReference type="ARBA" id="ARBA00022801"/>
    </source>
</evidence>
<dbReference type="GO" id="GO:0005524">
    <property type="term" value="F:ATP binding"/>
    <property type="evidence" value="ECO:0007669"/>
    <property type="project" value="UniProtKB-UniRule"/>
</dbReference>
<dbReference type="InterPro" id="IPR027417">
    <property type="entry name" value="P-loop_NTPase"/>
</dbReference>
<dbReference type="InterPro" id="IPR036101">
    <property type="entry name" value="CarD-like/TRCF_RID_sf"/>
</dbReference>
<evidence type="ECO:0000256" key="9">
    <source>
        <dbReference type="ARBA" id="ARBA00023204"/>
    </source>
</evidence>
<evidence type="ECO:0000256" key="10">
    <source>
        <dbReference type="ARBA" id="ARBA00061104"/>
    </source>
</evidence>
<evidence type="ECO:0000256" key="3">
    <source>
        <dbReference type="ARBA" id="ARBA00022741"/>
    </source>
</evidence>
<protein>
    <recommendedName>
        <fullName evidence="12 13">Transcription-repair-coupling factor</fullName>
        <shortName evidence="13">TRCF</shortName>
        <ecNumber evidence="13">3.6.4.-</ecNumber>
    </recommendedName>
</protein>
<dbReference type="InterPro" id="IPR005118">
    <property type="entry name" value="TRCF_C"/>
</dbReference>
<dbReference type="OrthoDB" id="9804325at2"/>
<dbReference type="InterPro" id="IPR003711">
    <property type="entry name" value="CarD-like/TRCF_RID"/>
</dbReference>
<dbReference type="SUPFAM" id="SSF52540">
    <property type="entry name" value="P-loop containing nucleoside triphosphate hydrolases"/>
    <property type="match status" value="4"/>
</dbReference>
<dbReference type="Gene3D" id="3.30.2060.10">
    <property type="entry name" value="Penicillin-binding protein 1b domain"/>
    <property type="match status" value="1"/>
</dbReference>
<evidence type="ECO:0000256" key="7">
    <source>
        <dbReference type="ARBA" id="ARBA00022840"/>
    </source>
</evidence>
<keyword evidence="8 13" id="KW-0238">DNA-binding</keyword>
<feature type="domain" description="Helicase ATP-binding" evidence="14">
    <location>
        <begin position="636"/>
        <end position="797"/>
    </location>
</feature>
<proteinExistence type="inferred from homology"/>
<dbReference type="FunFam" id="3.40.50.300:FF:000546">
    <property type="entry name" value="Transcription-repair-coupling factor"/>
    <property type="match status" value="1"/>
</dbReference>
<dbReference type="AlphaFoldDB" id="A0A292YC16"/>
<comment type="caution">
    <text evidence="16">The sequence shown here is derived from an EMBL/GenBank/DDBJ whole genome shotgun (WGS) entry which is preliminary data.</text>
</comment>
<keyword evidence="5 13" id="KW-0378">Hydrolase</keyword>
<dbReference type="CDD" id="cd18810">
    <property type="entry name" value="SF2_C_TRCF"/>
    <property type="match status" value="1"/>
</dbReference>
<dbReference type="GO" id="GO:0016787">
    <property type="term" value="F:hydrolase activity"/>
    <property type="evidence" value="ECO:0007669"/>
    <property type="project" value="UniProtKB-KW"/>
</dbReference>
<evidence type="ECO:0000259" key="14">
    <source>
        <dbReference type="PROSITE" id="PS51192"/>
    </source>
</evidence>
<dbReference type="RefSeq" id="WP_096180363.1">
    <property type="nucleotide sequence ID" value="NZ_BDUF01000007.1"/>
</dbReference>
<dbReference type="SMART" id="SM00982">
    <property type="entry name" value="TRCF"/>
    <property type="match status" value="1"/>
</dbReference>
<dbReference type="SUPFAM" id="SSF141259">
    <property type="entry name" value="CarD-like"/>
    <property type="match status" value="1"/>
</dbReference>
<dbReference type="SUPFAM" id="SSF143517">
    <property type="entry name" value="TRCF domain-like"/>
    <property type="match status" value="1"/>
</dbReference>
<dbReference type="Pfam" id="PF00271">
    <property type="entry name" value="Helicase_C"/>
    <property type="match status" value="1"/>
</dbReference>
<dbReference type="CDD" id="cd17991">
    <property type="entry name" value="DEXHc_TRCF"/>
    <property type="match status" value="1"/>
</dbReference>
<evidence type="ECO:0000313" key="17">
    <source>
        <dbReference type="Proteomes" id="UP000217785"/>
    </source>
</evidence>
<evidence type="ECO:0000256" key="13">
    <source>
        <dbReference type="HAMAP-Rule" id="MF_00969"/>
    </source>
</evidence>
<evidence type="ECO:0000256" key="11">
    <source>
        <dbReference type="ARBA" id="ARBA00061399"/>
    </source>
</evidence>
<dbReference type="InterPro" id="IPR041471">
    <property type="entry name" value="UvrB_inter"/>
</dbReference>
<dbReference type="Gene3D" id="3.40.50.11140">
    <property type="match status" value="1"/>
</dbReference>
<evidence type="ECO:0000313" key="16">
    <source>
        <dbReference type="EMBL" id="GAX88662.1"/>
    </source>
</evidence>
<keyword evidence="2 13" id="KW-0963">Cytoplasm</keyword>
<evidence type="ECO:0000256" key="12">
    <source>
        <dbReference type="ARBA" id="ARBA00070128"/>
    </source>
</evidence>